<organism evidence="2 3">
    <name type="scientific">Microthlaspi erraticum</name>
    <dbReference type="NCBI Taxonomy" id="1685480"/>
    <lineage>
        <taxon>Eukaryota</taxon>
        <taxon>Viridiplantae</taxon>
        <taxon>Streptophyta</taxon>
        <taxon>Embryophyta</taxon>
        <taxon>Tracheophyta</taxon>
        <taxon>Spermatophyta</taxon>
        <taxon>Magnoliopsida</taxon>
        <taxon>eudicotyledons</taxon>
        <taxon>Gunneridae</taxon>
        <taxon>Pentapetalae</taxon>
        <taxon>rosids</taxon>
        <taxon>malvids</taxon>
        <taxon>Brassicales</taxon>
        <taxon>Brassicaceae</taxon>
        <taxon>Coluteocarpeae</taxon>
        <taxon>Microthlaspi</taxon>
    </lineage>
</organism>
<sequence length="104" mass="11247">MGDLPGSGFRNRVSETKSRGKNLGSCVVAAARWFVVFIVVIATVHLLQSVFPSFQPRIEILIDLCVSGIGVERHKACVGRHQKVCVGAHKACVGRHRPVNSGLN</sequence>
<name>A0A6D2J9V0_9BRAS</name>
<keyword evidence="3" id="KW-1185">Reference proteome</keyword>
<dbReference type="EMBL" id="CACVBM020001180">
    <property type="protein sequence ID" value="CAA7037725.1"/>
    <property type="molecule type" value="Genomic_DNA"/>
</dbReference>
<keyword evidence="1" id="KW-0812">Transmembrane</keyword>
<dbReference type="Proteomes" id="UP000467841">
    <property type="component" value="Unassembled WGS sequence"/>
</dbReference>
<gene>
    <name evidence="2" type="ORF">MERR_LOCUS24960</name>
</gene>
<evidence type="ECO:0000313" key="2">
    <source>
        <dbReference type="EMBL" id="CAA7037725.1"/>
    </source>
</evidence>
<evidence type="ECO:0000313" key="3">
    <source>
        <dbReference type="Proteomes" id="UP000467841"/>
    </source>
</evidence>
<keyword evidence="1" id="KW-1133">Transmembrane helix</keyword>
<comment type="caution">
    <text evidence="2">The sequence shown here is derived from an EMBL/GenBank/DDBJ whole genome shotgun (WGS) entry which is preliminary data.</text>
</comment>
<feature type="transmembrane region" description="Helical" evidence="1">
    <location>
        <begin position="27"/>
        <end position="47"/>
    </location>
</feature>
<keyword evidence="1" id="KW-0472">Membrane</keyword>
<accession>A0A6D2J9V0</accession>
<dbReference type="AlphaFoldDB" id="A0A6D2J9V0"/>
<protein>
    <submittedName>
        <fullName evidence="2">Uncharacterized protein</fullName>
    </submittedName>
</protein>
<proteinExistence type="predicted"/>
<reference evidence="2" key="1">
    <citation type="submission" date="2020-01" db="EMBL/GenBank/DDBJ databases">
        <authorList>
            <person name="Mishra B."/>
        </authorList>
    </citation>
    <scope>NUCLEOTIDE SEQUENCE [LARGE SCALE GENOMIC DNA]</scope>
</reference>
<evidence type="ECO:0000256" key="1">
    <source>
        <dbReference type="SAM" id="Phobius"/>
    </source>
</evidence>